<comment type="caution">
    <text evidence="3">The sequence shown here is derived from an EMBL/GenBank/DDBJ whole genome shotgun (WGS) entry which is preliminary data.</text>
</comment>
<gene>
    <name evidence="2" type="ORF">BJG266_LOCUS32569</name>
    <name evidence="3" type="ORF">QVE165_LOCUS49646</name>
</gene>
<evidence type="ECO:0000313" key="2">
    <source>
        <dbReference type="EMBL" id="CAF1306449.1"/>
    </source>
</evidence>
<proteinExistence type="predicted"/>
<organism evidence="3 4">
    <name type="scientific">Adineta steineri</name>
    <dbReference type="NCBI Taxonomy" id="433720"/>
    <lineage>
        <taxon>Eukaryota</taxon>
        <taxon>Metazoa</taxon>
        <taxon>Spiralia</taxon>
        <taxon>Gnathifera</taxon>
        <taxon>Rotifera</taxon>
        <taxon>Eurotatoria</taxon>
        <taxon>Bdelloidea</taxon>
        <taxon>Adinetida</taxon>
        <taxon>Adinetidae</taxon>
        <taxon>Adineta</taxon>
    </lineage>
</organism>
<dbReference type="EMBL" id="CAJNOI010000556">
    <property type="protein sequence ID" value="CAF1306449.1"/>
    <property type="molecule type" value="Genomic_DNA"/>
</dbReference>
<name>A0A815Z2T8_9BILA</name>
<dbReference type="OrthoDB" id="10064970at2759"/>
<keyword evidence="4" id="KW-1185">Reference proteome</keyword>
<dbReference type="Proteomes" id="UP000663877">
    <property type="component" value="Unassembled WGS sequence"/>
</dbReference>
<protein>
    <submittedName>
        <fullName evidence="3">Uncharacterized protein</fullName>
    </submittedName>
</protein>
<sequence length="357" mass="41043">MENELFYELVRKLAGAIEAKLLQVQGVRSAYSLMHIEDVFDVLKCKSNLRYFTQLLNIKHQQRLKTIELRMKSKYTLNDVDNSNTSTSQSSTQVLLVFSPTSQNTTATTITSNFNSQTCENISRLTPSMSGTFSSNVNFTVAQFLRRAGKLSVLQDIERQHVHDESGCSLELPKHHKRRHKKAASLNNHSQDFTDSLIQNTVQNTIFHAFDDAYKMLFVFDIDKTLKESHKSTLNEISTFVRVQIERKSHTTDYSENWDEYSDEESDSEQVNTSDDCYVSTESSAEDATKELLSNSNRETSEFKGIRIFNEISSSQINSYFRSKHDGKKKFMHKQTACWLLTDNKPTLSADRLHRIQ</sequence>
<dbReference type="Proteomes" id="UP000663832">
    <property type="component" value="Unassembled WGS sequence"/>
</dbReference>
<accession>A0A815Z2T8</accession>
<dbReference type="EMBL" id="CAJNOM010000916">
    <property type="protein sequence ID" value="CAF1577929.1"/>
    <property type="molecule type" value="Genomic_DNA"/>
</dbReference>
<evidence type="ECO:0000313" key="4">
    <source>
        <dbReference type="Proteomes" id="UP000663832"/>
    </source>
</evidence>
<evidence type="ECO:0000313" key="3">
    <source>
        <dbReference type="EMBL" id="CAF1577929.1"/>
    </source>
</evidence>
<dbReference type="AlphaFoldDB" id="A0A815Z2T8"/>
<reference evidence="3" key="1">
    <citation type="submission" date="2021-02" db="EMBL/GenBank/DDBJ databases">
        <authorList>
            <person name="Nowell W R."/>
        </authorList>
    </citation>
    <scope>NUCLEOTIDE SEQUENCE</scope>
</reference>
<evidence type="ECO:0000256" key="1">
    <source>
        <dbReference type="SAM" id="MobiDB-lite"/>
    </source>
</evidence>
<feature type="compositionally biased region" description="Acidic residues" evidence="1">
    <location>
        <begin position="256"/>
        <end position="268"/>
    </location>
</feature>
<feature type="region of interest" description="Disordered" evidence="1">
    <location>
        <begin position="254"/>
        <end position="273"/>
    </location>
</feature>